<evidence type="ECO:0008006" key="5">
    <source>
        <dbReference type="Google" id="ProtNLM"/>
    </source>
</evidence>
<feature type="transmembrane region" description="Helical" evidence="2">
    <location>
        <begin position="30"/>
        <end position="57"/>
    </location>
</feature>
<accession>A0A2U1AT23</accession>
<proteinExistence type="predicted"/>
<feature type="transmembrane region" description="Helical" evidence="2">
    <location>
        <begin position="94"/>
        <end position="111"/>
    </location>
</feature>
<evidence type="ECO:0000256" key="1">
    <source>
        <dbReference type="SAM" id="MobiDB-lite"/>
    </source>
</evidence>
<name>A0A2U1AT23_9BACT</name>
<keyword evidence="2" id="KW-0812">Transmembrane</keyword>
<feature type="transmembrane region" description="Helical" evidence="2">
    <location>
        <begin position="123"/>
        <end position="145"/>
    </location>
</feature>
<reference evidence="3 4" key="1">
    <citation type="submission" date="2018-04" db="EMBL/GenBank/DDBJ databases">
        <title>Genomic Encyclopedia of Type Strains, Phase IV (KMG-IV): sequencing the most valuable type-strain genomes for metagenomic binning, comparative biology and taxonomic classification.</title>
        <authorList>
            <person name="Goeker M."/>
        </authorList>
    </citation>
    <scope>NUCLEOTIDE SEQUENCE [LARGE SCALE GENOMIC DNA]</scope>
    <source>
        <strain evidence="3 4">DSM 14823</strain>
    </source>
</reference>
<dbReference type="RefSeq" id="WP_116884637.1">
    <property type="nucleotide sequence ID" value="NZ_CABMMC010000129.1"/>
</dbReference>
<protein>
    <recommendedName>
        <fullName evidence="5">Rod shape-determining protein MreD</fullName>
    </recommendedName>
</protein>
<dbReference type="Proteomes" id="UP000245959">
    <property type="component" value="Unassembled WGS sequence"/>
</dbReference>
<dbReference type="AlphaFoldDB" id="A0A2U1AT23"/>
<sequence length="191" mass="20394">MKAAFLITVTALAMLAELLAGNVGIYLPLTAYAVFYFTCSISAAAGVAAAIVAGTVLDLIYGRTLLLTPLILLAALAAGWSLRRNQMETLLEAALPGMAIGATAALGAAALRMPGGQPPSWLLLWQAVWFGSIGLLLLPLTVFVLDSAARTLGLPEFLKETRSRLNRNPLGSRPRRVRERLVNPNRRKEGE</sequence>
<gene>
    <name evidence="3" type="ORF">C8D82_12026</name>
</gene>
<feature type="region of interest" description="Disordered" evidence="1">
    <location>
        <begin position="165"/>
        <end position="191"/>
    </location>
</feature>
<evidence type="ECO:0000313" key="3">
    <source>
        <dbReference type="EMBL" id="PVY39550.1"/>
    </source>
</evidence>
<dbReference type="GeneID" id="78295929"/>
<organism evidence="3 4">
    <name type="scientific">Victivallis vadensis</name>
    <dbReference type="NCBI Taxonomy" id="172901"/>
    <lineage>
        <taxon>Bacteria</taxon>
        <taxon>Pseudomonadati</taxon>
        <taxon>Lentisphaerota</taxon>
        <taxon>Lentisphaeria</taxon>
        <taxon>Victivallales</taxon>
        <taxon>Victivallaceae</taxon>
        <taxon>Victivallis</taxon>
    </lineage>
</organism>
<evidence type="ECO:0000256" key="2">
    <source>
        <dbReference type="SAM" id="Phobius"/>
    </source>
</evidence>
<feature type="transmembrane region" description="Helical" evidence="2">
    <location>
        <begin position="64"/>
        <end position="82"/>
    </location>
</feature>
<dbReference type="EMBL" id="QEKH01000020">
    <property type="protein sequence ID" value="PVY39550.1"/>
    <property type="molecule type" value="Genomic_DNA"/>
</dbReference>
<keyword evidence="2" id="KW-0472">Membrane</keyword>
<keyword evidence="4" id="KW-1185">Reference proteome</keyword>
<comment type="caution">
    <text evidence="3">The sequence shown here is derived from an EMBL/GenBank/DDBJ whole genome shotgun (WGS) entry which is preliminary data.</text>
</comment>
<keyword evidence="2" id="KW-1133">Transmembrane helix</keyword>
<evidence type="ECO:0000313" key="4">
    <source>
        <dbReference type="Proteomes" id="UP000245959"/>
    </source>
</evidence>